<gene>
    <name evidence="3" type="primary">LOC100898054</name>
</gene>
<reference evidence="3" key="1">
    <citation type="submission" date="2025-08" db="UniProtKB">
        <authorList>
            <consortium name="RefSeq"/>
        </authorList>
    </citation>
    <scope>IDENTIFICATION</scope>
</reference>
<dbReference type="AlphaFoldDB" id="A0AAJ6QL37"/>
<evidence type="ECO:0000313" key="3">
    <source>
        <dbReference type="RefSeq" id="XP_003738434.1"/>
    </source>
</evidence>
<dbReference type="Proteomes" id="UP000694867">
    <property type="component" value="Unplaced"/>
</dbReference>
<organism evidence="2 3">
    <name type="scientific">Galendromus occidentalis</name>
    <name type="common">western predatory mite</name>
    <dbReference type="NCBI Taxonomy" id="34638"/>
    <lineage>
        <taxon>Eukaryota</taxon>
        <taxon>Metazoa</taxon>
        <taxon>Ecdysozoa</taxon>
        <taxon>Arthropoda</taxon>
        <taxon>Chelicerata</taxon>
        <taxon>Arachnida</taxon>
        <taxon>Acari</taxon>
        <taxon>Parasitiformes</taxon>
        <taxon>Mesostigmata</taxon>
        <taxon>Gamasina</taxon>
        <taxon>Phytoseioidea</taxon>
        <taxon>Phytoseiidae</taxon>
        <taxon>Typhlodrominae</taxon>
        <taxon>Galendromus</taxon>
    </lineage>
</organism>
<dbReference type="GeneID" id="100898054"/>
<dbReference type="KEGG" id="goe:100898054"/>
<name>A0AAJ6QL37_9ACAR</name>
<accession>A0AAJ6QL37</accession>
<feature type="chain" id="PRO_5042601537" evidence="1">
    <location>
        <begin position="16"/>
        <end position="115"/>
    </location>
</feature>
<sequence length="115" mass="12778">MKFLILVLSVGLALAQERNATTESGYDVTSEATTEIITRQVCDGKGKLVTRVGCLETCSRAFKIGRLPIFTTIRENEPCKTSILRRQNNGICVKVTRLGISIGVCRKRRDDDDDE</sequence>
<keyword evidence="1" id="KW-0732">Signal</keyword>
<protein>
    <submittedName>
        <fullName evidence="3">Uncharacterized protein LOC100898054</fullName>
    </submittedName>
</protein>
<dbReference type="RefSeq" id="XP_003738434.1">
    <property type="nucleotide sequence ID" value="XM_003738386.2"/>
</dbReference>
<evidence type="ECO:0000313" key="2">
    <source>
        <dbReference type="Proteomes" id="UP000694867"/>
    </source>
</evidence>
<keyword evidence="2" id="KW-1185">Reference proteome</keyword>
<feature type="signal peptide" evidence="1">
    <location>
        <begin position="1"/>
        <end position="15"/>
    </location>
</feature>
<proteinExistence type="predicted"/>
<evidence type="ECO:0000256" key="1">
    <source>
        <dbReference type="SAM" id="SignalP"/>
    </source>
</evidence>